<name>A0A382AXE8_9ZZZZ</name>
<reference evidence="1" key="1">
    <citation type="submission" date="2018-05" db="EMBL/GenBank/DDBJ databases">
        <authorList>
            <person name="Lanie J.A."/>
            <person name="Ng W.-L."/>
            <person name="Kazmierczak K.M."/>
            <person name="Andrzejewski T.M."/>
            <person name="Davidsen T.M."/>
            <person name="Wayne K.J."/>
            <person name="Tettelin H."/>
            <person name="Glass J.I."/>
            <person name="Rusch D."/>
            <person name="Podicherti R."/>
            <person name="Tsui H.-C.T."/>
            <person name="Winkler M.E."/>
        </authorList>
    </citation>
    <scope>NUCLEOTIDE SEQUENCE</scope>
</reference>
<evidence type="ECO:0008006" key="2">
    <source>
        <dbReference type="Google" id="ProtNLM"/>
    </source>
</evidence>
<gene>
    <name evidence="1" type="ORF">METZ01_LOCUS158586</name>
</gene>
<protein>
    <recommendedName>
        <fullName evidence="2">GYD domain-containing protein</fullName>
    </recommendedName>
</protein>
<dbReference type="EMBL" id="UINC01027092">
    <property type="protein sequence ID" value="SVB05732.1"/>
    <property type="molecule type" value="Genomic_DNA"/>
</dbReference>
<dbReference type="Pfam" id="PF08734">
    <property type="entry name" value="GYD"/>
    <property type="match status" value="1"/>
</dbReference>
<accession>A0A382AXE8</accession>
<sequence>MARYLATIEGTTEAFRGFIQNPENRQTANQPLFNSLGFDIEHYWFGVGETNIYLVFTTADDDADTQALVMAVCASGIVHSMKVSRIMTAEEGVVAMKKAASIVYSAPGGS</sequence>
<evidence type="ECO:0000313" key="1">
    <source>
        <dbReference type="EMBL" id="SVB05732.1"/>
    </source>
</evidence>
<dbReference type="AlphaFoldDB" id="A0A382AXE8"/>
<dbReference type="InterPro" id="IPR014845">
    <property type="entry name" value="GYD/TTHA1554"/>
</dbReference>
<proteinExistence type="predicted"/>
<organism evidence="1">
    <name type="scientific">marine metagenome</name>
    <dbReference type="NCBI Taxonomy" id="408172"/>
    <lineage>
        <taxon>unclassified sequences</taxon>
        <taxon>metagenomes</taxon>
        <taxon>ecological metagenomes</taxon>
    </lineage>
</organism>